<dbReference type="Pfam" id="PF03109">
    <property type="entry name" value="ABC1"/>
    <property type="match status" value="1"/>
</dbReference>
<dbReference type="InterPro" id="IPR004147">
    <property type="entry name" value="ABC1_dom"/>
</dbReference>
<dbReference type="InterPro" id="IPR011009">
    <property type="entry name" value="Kinase-like_dom_sf"/>
</dbReference>
<dbReference type="InterPro" id="IPR052402">
    <property type="entry name" value="ADCK_kinase"/>
</dbReference>
<evidence type="ECO:0000259" key="1">
    <source>
        <dbReference type="Pfam" id="PF03109"/>
    </source>
</evidence>
<dbReference type="AlphaFoldDB" id="A0A6C0B1A6"/>
<reference evidence="2" key="1">
    <citation type="journal article" date="2020" name="Nature">
        <title>Giant virus diversity and host interactions through global metagenomics.</title>
        <authorList>
            <person name="Schulz F."/>
            <person name="Roux S."/>
            <person name="Paez-Espino D."/>
            <person name="Jungbluth S."/>
            <person name="Walsh D.A."/>
            <person name="Denef V.J."/>
            <person name="McMahon K.D."/>
            <person name="Konstantinidis K.T."/>
            <person name="Eloe-Fadrosh E.A."/>
            <person name="Kyrpides N.C."/>
            <person name="Woyke T."/>
        </authorList>
    </citation>
    <scope>NUCLEOTIDE SEQUENCE</scope>
    <source>
        <strain evidence="2">GVMAG-M-3300009182-78</strain>
    </source>
</reference>
<protein>
    <recommendedName>
        <fullName evidence="1">ABC1 atypical kinase-like domain-containing protein</fullName>
    </recommendedName>
</protein>
<organism evidence="2">
    <name type="scientific">viral metagenome</name>
    <dbReference type="NCBI Taxonomy" id="1070528"/>
    <lineage>
        <taxon>unclassified sequences</taxon>
        <taxon>metagenomes</taxon>
        <taxon>organismal metagenomes</taxon>
    </lineage>
</organism>
<accession>A0A6C0B1A6</accession>
<feature type="domain" description="ABC1 atypical kinase-like" evidence="1">
    <location>
        <begin position="77"/>
        <end position="287"/>
    </location>
</feature>
<dbReference type="SUPFAM" id="SSF56112">
    <property type="entry name" value="Protein kinase-like (PK-like)"/>
    <property type="match status" value="1"/>
</dbReference>
<dbReference type="PANTHER" id="PTHR45890:SF1">
    <property type="entry name" value="AARF DOMAIN CONTAINING KINASE 2"/>
    <property type="match status" value="1"/>
</dbReference>
<proteinExistence type="predicted"/>
<name>A0A6C0B1A6_9ZZZZ</name>
<dbReference type="Gene3D" id="1.10.510.10">
    <property type="entry name" value="Transferase(Phosphotransferase) domain 1"/>
    <property type="match status" value="1"/>
</dbReference>
<evidence type="ECO:0000313" key="2">
    <source>
        <dbReference type="EMBL" id="QHS85298.1"/>
    </source>
</evidence>
<dbReference type="EMBL" id="MN739042">
    <property type="protein sequence ID" value="QHS85298.1"/>
    <property type="molecule type" value="Genomic_DNA"/>
</dbReference>
<dbReference type="PANTHER" id="PTHR45890">
    <property type="entry name" value="AARF DOMAIN CONTAINING KINASE 2 (PREDICTED)"/>
    <property type="match status" value="1"/>
</dbReference>
<sequence>MSRKYSQCIYHISHGLAKRNILYVKLFQAISLNNQFIDEEINNQLLQYTDSAPYSVDDVNCELIIQVMQQYNLKSKELFLKPINSGMISLVYKVLNDKNENIILKVKRHNIDTTLNNALERLQFFVYILSCIPYFNTFNIPSTINKNILLLREQLDFTKEVKNTLEISNLCKDIHYIKIPRIYEEVTKEYPDIIMMEYIDGQHILQVNKKDYEIYAKLVLKYGFVSLMYHGVTHGDLHSGNILFIKNEKKNDSDTTLEYQIGLIDFGIIIKINKQMTEMFLDAISDVFSESGRVTGIKLLPYMISNFDTLPNHNKQHVYDEIGEIIDKVITSSKEANQLKIYEFFHKFNTYLSNEDFKKYDISVSDDFIKLQMGLAMSHGVSMHLCNEDYMIFANKVICELFHMDLLYCL</sequence>